<feature type="transmembrane region" description="Helical" evidence="9">
    <location>
        <begin position="87"/>
        <end position="104"/>
    </location>
</feature>
<evidence type="ECO:0000256" key="1">
    <source>
        <dbReference type="ARBA" id="ARBA00004651"/>
    </source>
</evidence>
<dbReference type="PANTHER" id="PTHR38438">
    <property type="entry name" value="RIBOFLAVIN TRANSPORTER RIBU"/>
    <property type="match status" value="1"/>
</dbReference>
<evidence type="ECO:0000256" key="7">
    <source>
        <dbReference type="ARBA" id="ARBA00023136"/>
    </source>
</evidence>
<protein>
    <recommendedName>
        <fullName evidence="8">Riboflavin transporter</fullName>
    </recommendedName>
</protein>
<gene>
    <name evidence="10" type="ORF">SAMN00017477_1809</name>
</gene>
<dbReference type="EMBL" id="FWWR01000012">
    <property type="protein sequence ID" value="SMB91543.1"/>
    <property type="molecule type" value="Genomic_DNA"/>
</dbReference>
<dbReference type="InterPro" id="IPR024529">
    <property type="entry name" value="ECF_trnsprt_substrate-spec"/>
</dbReference>
<organism evidence="10 11">
    <name type="scientific">Peptoniphilus asaccharolyticus DSM 20463</name>
    <dbReference type="NCBI Taxonomy" id="573058"/>
    <lineage>
        <taxon>Bacteria</taxon>
        <taxon>Bacillati</taxon>
        <taxon>Bacillota</taxon>
        <taxon>Tissierellia</taxon>
        <taxon>Tissierellales</taxon>
        <taxon>Peptoniphilaceae</taxon>
        <taxon>Peptoniphilus</taxon>
    </lineage>
</organism>
<feature type="transmembrane region" description="Helical" evidence="9">
    <location>
        <begin position="48"/>
        <end position="67"/>
    </location>
</feature>
<evidence type="ECO:0000256" key="6">
    <source>
        <dbReference type="ARBA" id="ARBA00022989"/>
    </source>
</evidence>
<dbReference type="InterPro" id="IPR025720">
    <property type="entry name" value="RibU"/>
</dbReference>
<dbReference type="RefSeq" id="WP_084231346.1">
    <property type="nucleotide sequence ID" value="NZ_FWWR01000012.1"/>
</dbReference>
<dbReference type="STRING" id="573058.SAMN00017477_1809"/>
<feature type="transmembrane region" description="Helical" evidence="9">
    <location>
        <begin position="12"/>
        <end position="36"/>
    </location>
</feature>
<keyword evidence="7 8" id="KW-0472">Membrane</keyword>
<comment type="similarity">
    <text evidence="2 8">Belongs to the prokaryotic riboflavin transporter (P-RFT) (TC 2.A.87) family.</text>
</comment>
<dbReference type="GO" id="GO:0032217">
    <property type="term" value="F:riboflavin transmembrane transporter activity"/>
    <property type="evidence" value="ECO:0007669"/>
    <property type="project" value="UniProtKB-UniRule"/>
</dbReference>
<keyword evidence="11" id="KW-1185">Reference proteome</keyword>
<evidence type="ECO:0000256" key="4">
    <source>
        <dbReference type="ARBA" id="ARBA00022475"/>
    </source>
</evidence>
<evidence type="ECO:0000256" key="5">
    <source>
        <dbReference type="ARBA" id="ARBA00022692"/>
    </source>
</evidence>
<name>A0A1W1VEA0_PEPAS</name>
<evidence type="ECO:0000313" key="11">
    <source>
        <dbReference type="Proteomes" id="UP000192368"/>
    </source>
</evidence>
<evidence type="ECO:0000256" key="8">
    <source>
        <dbReference type="PIRNR" id="PIRNR037778"/>
    </source>
</evidence>
<dbReference type="PANTHER" id="PTHR38438:SF1">
    <property type="entry name" value="RIBOFLAVIN TRANSPORTER RIBU"/>
    <property type="match status" value="1"/>
</dbReference>
<accession>A0A1W1VEA0</accession>
<evidence type="ECO:0000256" key="3">
    <source>
        <dbReference type="ARBA" id="ARBA00022448"/>
    </source>
</evidence>
<dbReference type="Gene3D" id="1.10.1760.20">
    <property type="match status" value="1"/>
</dbReference>
<dbReference type="OrthoDB" id="9809216at2"/>
<evidence type="ECO:0000313" key="10">
    <source>
        <dbReference type="EMBL" id="SMB91543.1"/>
    </source>
</evidence>
<comment type="subcellular location">
    <subcellularLocation>
        <location evidence="1">Cell membrane</location>
        <topology evidence="1">Multi-pass membrane protein</topology>
    </subcellularLocation>
</comment>
<dbReference type="AlphaFoldDB" id="A0A1W1VEA0"/>
<comment type="function">
    <text evidence="8">Probably a riboflavin-binding protein that interacts with the energy-coupling factor (ECF) ABC-transporter complex.</text>
</comment>
<evidence type="ECO:0000256" key="2">
    <source>
        <dbReference type="ARBA" id="ARBA00005540"/>
    </source>
</evidence>
<keyword evidence="6 9" id="KW-1133">Transmembrane helix</keyword>
<sequence length="199" mass="21331">MNKVNSKSNVKVMSRVGMLSAIAFVLMFFEVPLTFIAPSFIKLDISDLPALVGSFTMGPVAAIVISALKNILHMTLKGTSTGGVGELSNFIIASVMTVTAGVIYQRHKSFKGAIVGMLVGTVVMTVVAILSNYYVVFPLYANFMPMEAIIGAGAAVNPKVDSLWAMMIYCMVPFNLIKGFAVSAVTMLIYKKISPIFKG</sequence>
<feature type="transmembrane region" description="Helical" evidence="9">
    <location>
        <begin position="166"/>
        <end position="190"/>
    </location>
</feature>
<evidence type="ECO:0000256" key="9">
    <source>
        <dbReference type="SAM" id="Phobius"/>
    </source>
</evidence>
<dbReference type="Proteomes" id="UP000192368">
    <property type="component" value="Unassembled WGS sequence"/>
</dbReference>
<dbReference type="Pfam" id="PF12822">
    <property type="entry name" value="ECF_trnsprt"/>
    <property type="match status" value="1"/>
</dbReference>
<keyword evidence="4 8" id="KW-1003">Cell membrane</keyword>
<keyword evidence="3 8" id="KW-0813">Transport</keyword>
<dbReference type="GO" id="GO:0005886">
    <property type="term" value="C:plasma membrane"/>
    <property type="evidence" value="ECO:0007669"/>
    <property type="project" value="UniProtKB-SubCell"/>
</dbReference>
<reference evidence="11" key="1">
    <citation type="submission" date="2017-04" db="EMBL/GenBank/DDBJ databases">
        <authorList>
            <person name="Varghese N."/>
            <person name="Submissions S."/>
        </authorList>
    </citation>
    <scope>NUCLEOTIDE SEQUENCE [LARGE SCALE GENOMIC DNA]</scope>
    <source>
        <strain evidence="11">DSM 20463</strain>
    </source>
</reference>
<keyword evidence="5 9" id="KW-0812">Transmembrane</keyword>
<proteinExistence type="inferred from homology"/>
<dbReference type="PIRSF" id="PIRSF037778">
    <property type="entry name" value="UCP037778_transp_RibU"/>
    <property type="match status" value="1"/>
</dbReference>
<feature type="transmembrane region" description="Helical" evidence="9">
    <location>
        <begin position="113"/>
        <end position="136"/>
    </location>
</feature>